<dbReference type="AlphaFoldDB" id="A0AAQ3MA53"/>
<evidence type="ECO:0000256" key="2">
    <source>
        <dbReference type="ARBA" id="ARBA00005981"/>
    </source>
</evidence>
<reference evidence="7 8" key="1">
    <citation type="submission" date="2023-11" db="EMBL/GenBank/DDBJ databases">
        <title>An acidophilic fungus is an integral part of prey digestion in a carnivorous sundew plant.</title>
        <authorList>
            <person name="Tsai I.J."/>
        </authorList>
    </citation>
    <scope>NUCLEOTIDE SEQUENCE [LARGE SCALE GENOMIC DNA]</scope>
    <source>
        <strain evidence="7">169a</strain>
    </source>
</reference>
<keyword evidence="4 5" id="KW-0539">Nucleus</keyword>
<organism evidence="7 8">
    <name type="scientific">Acrodontium crateriforme</name>
    <dbReference type="NCBI Taxonomy" id="150365"/>
    <lineage>
        <taxon>Eukaryota</taxon>
        <taxon>Fungi</taxon>
        <taxon>Dikarya</taxon>
        <taxon>Ascomycota</taxon>
        <taxon>Pezizomycotina</taxon>
        <taxon>Dothideomycetes</taxon>
        <taxon>Dothideomycetidae</taxon>
        <taxon>Mycosphaerellales</taxon>
        <taxon>Teratosphaeriaceae</taxon>
        <taxon>Acrodontium</taxon>
    </lineage>
</organism>
<keyword evidence="8" id="KW-1185">Reference proteome</keyword>
<dbReference type="GO" id="GO:0005634">
    <property type="term" value="C:nucleus"/>
    <property type="evidence" value="ECO:0007669"/>
    <property type="project" value="UniProtKB-SubCell"/>
</dbReference>
<evidence type="ECO:0000256" key="5">
    <source>
        <dbReference type="PIRNR" id="PIRNR026991"/>
    </source>
</evidence>
<accession>A0AAQ3MA53</accession>
<feature type="domain" description="Mnd1 HTH" evidence="6">
    <location>
        <begin position="15"/>
        <end position="74"/>
    </location>
</feature>
<dbReference type="PIRSF" id="PIRSF026991">
    <property type="entry name" value="Mnd1"/>
    <property type="match status" value="1"/>
</dbReference>
<gene>
    <name evidence="7" type="ORF">R9X50_00671300</name>
</gene>
<evidence type="ECO:0000256" key="1">
    <source>
        <dbReference type="ARBA" id="ARBA00004123"/>
    </source>
</evidence>
<dbReference type="GO" id="GO:0007131">
    <property type="term" value="P:reciprocal meiotic recombination"/>
    <property type="evidence" value="ECO:0007669"/>
    <property type="project" value="InterPro"/>
</dbReference>
<evidence type="ECO:0000313" key="7">
    <source>
        <dbReference type="EMBL" id="WPH03830.1"/>
    </source>
</evidence>
<evidence type="ECO:0000256" key="3">
    <source>
        <dbReference type="ARBA" id="ARBA00023054"/>
    </source>
</evidence>
<comment type="function">
    <text evidence="5">Required for proper homologous chromosome pairing and efficient cross-over and intragenic recombination during meiosis.</text>
</comment>
<evidence type="ECO:0000259" key="6">
    <source>
        <dbReference type="Pfam" id="PF03962"/>
    </source>
</evidence>
<evidence type="ECO:0000256" key="4">
    <source>
        <dbReference type="ARBA" id="ARBA00023242"/>
    </source>
</evidence>
<dbReference type="Proteomes" id="UP001303373">
    <property type="component" value="Chromosome 11"/>
</dbReference>
<keyword evidence="3" id="KW-0175">Coiled coil</keyword>
<comment type="similarity">
    <text evidence="2 5">Belongs to the MND1 family.</text>
</comment>
<dbReference type="InterPro" id="IPR005647">
    <property type="entry name" value="Mnd1"/>
</dbReference>
<name>A0AAQ3MA53_9PEZI</name>
<dbReference type="Pfam" id="PF03962">
    <property type="entry name" value="Mnd1"/>
    <property type="match status" value="1"/>
</dbReference>
<dbReference type="EMBL" id="CP138590">
    <property type="protein sequence ID" value="WPH03830.1"/>
    <property type="molecule type" value="Genomic_DNA"/>
</dbReference>
<dbReference type="GO" id="GO:0003690">
    <property type="term" value="F:double-stranded DNA binding"/>
    <property type="evidence" value="ECO:0007669"/>
    <property type="project" value="InterPro"/>
</dbReference>
<sequence length="219" mass="25344">MAPKVNCNPIKLSNIVTYLQKSRTAHSIKELEKHLPSIASINSMQVKDYIQSLTDENRINVEKIGSGNWYWSFASQDLRLRERALAEAKVGRERASVTVEELKAKLLQVRTLREDEEAVLDLPGERREDLLAKQVELGEGIESLRREIEAFRDNDPTEVERKVKDTREARERAEMLTDEIYSMEAWFMKQGLDAESMRNFGQAFYGDEFDSEEGMLREL</sequence>
<protein>
    <recommendedName>
        <fullName evidence="5">Meiotic nuclear division protein 1</fullName>
    </recommendedName>
</protein>
<evidence type="ECO:0000313" key="8">
    <source>
        <dbReference type="Proteomes" id="UP001303373"/>
    </source>
</evidence>
<proteinExistence type="inferred from homology"/>
<comment type="subcellular location">
    <subcellularLocation>
        <location evidence="1 5">Nucleus</location>
    </subcellularLocation>
</comment>
<dbReference type="InterPro" id="IPR040453">
    <property type="entry name" value="Mnd1_HTH"/>
</dbReference>